<reference evidence="1 2" key="1">
    <citation type="submission" date="2019-09" db="EMBL/GenBank/DDBJ databases">
        <authorList>
            <person name="Chandra G."/>
            <person name="Truman W A."/>
        </authorList>
    </citation>
    <scope>NUCLEOTIDE SEQUENCE [LARGE SCALE GENOMIC DNA]</scope>
    <source>
        <strain evidence="1">PS880</strain>
    </source>
</reference>
<proteinExistence type="predicted"/>
<dbReference type="Proteomes" id="UP000375525">
    <property type="component" value="Unassembled WGS sequence"/>
</dbReference>
<evidence type="ECO:0000313" key="1">
    <source>
        <dbReference type="EMBL" id="VVP60837.1"/>
    </source>
</evidence>
<evidence type="ECO:0000313" key="2">
    <source>
        <dbReference type="Proteomes" id="UP000375525"/>
    </source>
</evidence>
<accession>A0A5E7QIT2</accession>
<organism evidence="1 2">
    <name type="scientific">Pseudomonas fluorescens</name>
    <dbReference type="NCBI Taxonomy" id="294"/>
    <lineage>
        <taxon>Bacteria</taxon>
        <taxon>Pseudomonadati</taxon>
        <taxon>Pseudomonadota</taxon>
        <taxon>Gammaproteobacteria</taxon>
        <taxon>Pseudomonadales</taxon>
        <taxon>Pseudomonadaceae</taxon>
        <taxon>Pseudomonas</taxon>
    </lineage>
</organism>
<dbReference type="AlphaFoldDB" id="A0A5E7QIT2"/>
<dbReference type="EMBL" id="CABVIH010000059">
    <property type="protein sequence ID" value="VVP60837.1"/>
    <property type="molecule type" value="Genomic_DNA"/>
</dbReference>
<name>A0A5E7QIT2_PSEFL</name>
<gene>
    <name evidence="1" type="ORF">PS880_06211</name>
</gene>
<protein>
    <submittedName>
        <fullName evidence="1">Uncharacterized protein</fullName>
    </submittedName>
</protein>
<sequence>MIVLFPALDTTPFELSSAPLTCRLKWALLLTLPERLSSCAARTSKPVPEISPLTFVSA</sequence>